<comment type="similarity">
    <text evidence="5">Belongs to the bacterial ribosomal protein bL25 family. CTC subfamily.</text>
</comment>
<sequence>MKSITINGSKRESVGKKATKALRNAGLVPCVIYGGDEPVHFQAEEKAFKNLVYTSDAMTVVIDLGKDGQYAAIAQDMQWHPVKEQLLHADFYQIFDDKPVTMEVPVVTVGTSRGVLNGGVLRRNNRRLKVKAIPANLPDLIEVDIAPMKIGNKKYVRDLRVPEYEIMHPDSVVVVMIKTSRTAVADDDDDDDVDAGDVPSTQTDDVAAVKED</sequence>
<feature type="domain" description="Large ribosomal subunit protein bL25 beta" evidence="8">
    <location>
        <begin position="100"/>
        <end position="179"/>
    </location>
</feature>
<dbReference type="InterPro" id="IPR020057">
    <property type="entry name" value="Ribosomal_bL25_b-dom"/>
</dbReference>
<comment type="function">
    <text evidence="5">This is one of the proteins that binds to the 5S RNA in the ribosome where it forms part of the central protuberance.</text>
</comment>
<proteinExistence type="inferred from homology"/>
<dbReference type="NCBIfam" id="NF004132">
    <property type="entry name" value="PRK05618.2-2"/>
    <property type="match status" value="1"/>
</dbReference>
<dbReference type="PANTHER" id="PTHR33284:SF1">
    <property type="entry name" value="RIBOSOMAL PROTEIN L25_GLN-TRNA SYNTHETASE, ANTI-CODON-BINDING DOMAIN-CONTAINING PROTEIN"/>
    <property type="match status" value="1"/>
</dbReference>
<evidence type="ECO:0000313" key="9">
    <source>
        <dbReference type="EMBL" id="PQJ31782.1"/>
    </source>
</evidence>
<keyword evidence="1 5" id="KW-0699">rRNA-binding</keyword>
<evidence type="ECO:0000256" key="2">
    <source>
        <dbReference type="ARBA" id="ARBA00022884"/>
    </source>
</evidence>
<protein>
    <recommendedName>
        <fullName evidence="5">Large ribosomal subunit protein bL25</fullName>
    </recommendedName>
    <alternativeName>
        <fullName evidence="5">General stress protein CTC</fullName>
    </alternativeName>
</protein>
<organism evidence="9 10">
    <name type="scientific">Nonlabens arenilitoris</name>
    <dbReference type="NCBI Taxonomy" id="1217969"/>
    <lineage>
        <taxon>Bacteria</taxon>
        <taxon>Pseudomonadati</taxon>
        <taxon>Bacteroidota</taxon>
        <taxon>Flavobacteriia</taxon>
        <taxon>Flavobacteriales</taxon>
        <taxon>Flavobacteriaceae</taxon>
        <taxon>Nonlabens</taxon>
    </lineage>
</organism>
<dbReference type="Gene3D" id="2.40.240.10">
    <property type="entry name" value="Ribosomal Protein L25, Chain P"/>
    <property type="match status" value="1"/>
</dbReference>
<dbReference type="Pfam" id="PF14693">
    <property type="entry name" value="Ribosomal_TL5_C"/>
    <property type="match status" value="1"/>
</dbReference>
<dbReference type="GO" id="GO:0022625">
    <property type="term" value="C:cytosolic large ribosomal subunit"/>
    <property type="evidence" value="ECO:0007669"/>
    <property type="project" value="TreeGrafter"/>
</dbReference>
<dbReference type="Pfam" id="PF01386">
    <property type="entry name" value="Ribosomal_L25p"/>
    <property type="match status" value="1"/>
</dbReference>
<evidence type="ECO:0000259" key="8">
    <source>
        <dbReference type="Pfam" id="PF14693"/>
    </source>
</evidence>
<evidence type="ECO:0000256" key="5">
    <source>
        <dbReference type="HAMAP-Rule" id="MF_01334"/>
    </source>
</evidence>
<comment type="subunit">
    <text evidence="5">Part of the 50S ribosomal subunit; part of the 5S rRNA/L5/L18/L25 subcomplex. Contacts the 5S rRNA. Binds to the 5S rRNA independently of L5 and L18.</text>
</comment>
<dbReference type="EMBL" id="MTPW01000001">
    <property type="protein sequence ID" value="PQJ31782.1"/>
    <property type="molecule type" value="Genomic_DNA"/>
</dbReference>
<dbReference type="InterPro" id="IPR020930">
    <property type="entry name" value="Ribosomal_uL5_bac-type"/>
</dbReference>
<dbReference type="Proteomes" id="UP000239747">
    <property type="component" value="Unassembled WGS sequence"/>
</dbReference>
<feature type="region of interest" description="Disordered" evidence="6">
    <location>
        <begin position="185"/>
        <end position="212"/>
    </location>
</feature>
<keyword evidence="2 5" id="KW-0694">RNA-binding</keyword>
<dbReference type="GO" id="GO:0006412">
    <property type="term" value="P:translation"/>
    <property type="evidence" value="ECO:0007669"/>
    <property type="project" value="UniProtKB-UniRule"/>
</dbReference>
<dbReference type="InterPro" id="IPR037121">
    <property type="entry name" value="Ribosomal_bL25_C"/>
</dbReference>
<dbReference type="InterPro" id="IPR011035">
    <property type="entry name" value="Ribosomal_bL25/Gln-tRNA_synth"/>
</dbReference>
<dbReference type="SUPFAM" id="SSF50715">
    <property type="entry name" value="Ribosomal protein L25-like"/>
    <property type="match status" value="1"/>
</dbReference>
<dbReference type="CDD" id="cd00495">
    <property type="entry name" value="Ribosomal_L25_TL5_CTC"/>
    <property type="match status" value="1"/>
</dbReference>
<evidence type="ECO:0000256" key="6">
    <source>
        <dbReference type="SAM" id="MobiDB-lite"/>
    </source>
</evidence>
<dbReference type="NCBIfam" id="TIGR00731">
    <property type="entry name" value="bL25_bact_ctc"/>
    <property type="match status" value="1"/>
</dbReference>
<dbReference type="InterPro" id="IPR020056">
    <property type="entry name" value="Rbsml_bL25/Gln-tRNA_synth_N"/>
</dbReference>
<comment type="caution">
    <text evidence="9">The sequence shown here is derived from an EMBL/GenBank/DDBJ whole genome shotgun (WGS) entry which is preliminary data.</text>
</comment>
<keyword evidence="4 5" id="KW-0687">Ribonucleoprotein</keyword>
<evidence type="ECO:0000256" key="4">
    <source>
        <dbReference type="ARBA" id="ARBA00023274"/>
    </source>
</evidence>
<dbReference type="HAMAP" id="MF_01334">
    <property type="entry name" value="Ribosomal_bL25_CTC"/>
    <property type="match status" value="1"/>
</dbReference>
<evidence type="ECO:0000259" key="7">
    <source>
        <dbReference type="Pfam" id="PF01386"/>
    </source>
</evidence>
<accession>A0A2S7UC09</accession>
<dbReference type="GO" id="GO:0003735">
    <property type="term" value="F:structural constituent of ribosome"/>
    <property type="evidence" value="ECO:0007669"/>
    <property type="project" value="InterPro"/>
</dbReference>
<dbReference type="Gene3D" id="2.170.120.20">
    <property type="entry name" value="Ribosomal protein L25, beta domain"/>
    <property type="match status" value="1"/>
</dbReference>
<feature type="domain" description="Large ribosomal subunit protein bL25 L25" evidence="7">
    <location>
        <begin position="6"/>
        <end position="91"/>
    </location>
</feature>
<evidence type="ECO:0000256" key="3">
    <source>
        <dbReference type="ARBA" id="ARBA00022980"/>
    </source>
</evidence>
<dbReference type="RefSeq" id="WP_105070894.1">
    <property type="nucleotide sequence ID" value="NZ_MTPW01000001.1"/>
</dbReference>
<dbReference type="AlphaFoldDB" id="A0A2S7UC09"/>
<feature type="compositionally biased region" description="Acidic residues" evidence="6">
    <location>
        <begin position="185"/>
        <end position="195"/>
    </location>
</feature>
<name>A0A2S7UC09_9FLAO</name>
<keyword evidence="10" id="KW-1185">Reference proteome</keyword>
<dbReference type="InterPro" id="IPR001021">
    <property type="entry name" value="Ribosomal_bL25_long"/>
</dbReference>
<gene>
    <name evidence="5" type="primary">rplY</name>
    <name evidence="5" type="synonym">ctc</name>
    <name evidence="9" type="ORF">BST92_07520</name>
</gene>
<keyword evidence="3 5" id="KW-0689">Ribosomal protein</keyword>
<dbReference type="InterPro" id="IPR029751">
    <property type="entry name" value="Ribosomal_L25_dom"/>
</dbReference>
<evidence type="ECO:0000256" key="1">
    <source>
        <dbReference type="ARBA" id="ARBA00022730"/>
    </source>
</evidence>
<dbReference type="OrthoDB" id="9786489at2"/>
<reference evidence="9 10" key="1">
    <citation type="submission" date="2017-01" db="EMBL/GenBank/DDBJ databases">
        <title>Trade-off between light-utilization and light-protection in marine flavobacteria.</title>
        <authorList>
            <person name="Kumagai Y."/>
            <person name="Yoshizawa S."/>
            <person name="Kogure K."/>
            <person name="Iwasaki W."/>
        </authorList>
    </citation>
    <scope>NUCLEOTIDE SEQUENCE [LARGE SCALE GENOMIC DNA]</scope>
    <source>
        <strain evidence="9 10">KCTC 32109</strain>
    </source>
</reference>
<dbReference type="GO" id="GO:0008097">
    <property type="term" value="F:5S rRNA binding"/>
    <property type="evidence" value="ECO:0007669"/>
    <property type="project" value="InterPro"/>
</dbReference>
<dbReference type="PANTHER" id="PTHR33284">
    <property type="entry name" value="RIBOSOMAL PROTEIN L25/GLN-TRNA SYNTHETASE, ANTI-CODON-BINDING DOMAIN-CONTAINING PROTEIN"/>
    <property type="match status" value="1"/>
</dbReference>
<evidence type="ECO:0000313" key="10">
    <source>
        <dbReference type="Proteomes" id="UP000239747"/>
    </source>
</evidence>